<dbReference type="GO" id="GO:0046872">
    <property type="term" value="F:metal ion binding"/>
    <property type="evidence" value="ECO:0007669"/>
    <property type="project" value="UniProtKB-KW"/>
</dbReference>
<evidence type="ECO:0000313" key="4">
    <source>
        <dbReference type="EMBL" id="SPH27625.1"/>
    </source>
</evidence>
<dbReference type="PANTHER" id="PTHR13778">
    <property type="entry name" value="GLYCOSYLTRANSFERASE 8 DOMAIN-CONTAINING PROTEIN"/>
    <property type="match status" value="1"/>
</dbReference>
<name>A0A2R8BPX1_9RHOB</name>
<keyword evidence="1" id="KW-0328">Glycosyltransferase</keyword>
<protein>
    <submittedName>
        <fullName evidence="4">General stress protein A</fullName>
    </submittedName>
</protein>
<dbReference type="InterPro" id="IPR029044">
    <property type="entry name" value="Nucleotide-diphossugar_trans"/>
</dbReference>
<accession>A0A2R8BPX1</accession>
<reference evidence="4 5" key="1">
    <citation type="submission" date="2018-03" db="EMBL/GenBank/DDBJ databases">
        <authorList>
            <person name="Keele B.F."/>
        </authorList>
    </citation>
    <scope>NUCLEOTIDE SEQUENCE [LARGE SCALE GENOMIC DNA]</scope>
    <source>
        <strain evidence="4 5">CECT 8599</strain>
    </source>
</reference>
<evidence type="ECO:0000256" key="2">
    <source>
        <dbReference type="ARBA" id="ARBA00022679"/>
    </source>
</evidence>
<dbReference type="AlphaFoldDB" id="A0A2R8BPX1"/>
<evidence type="ECO:0000256" key="3">
    <source>
        <dbReference type="ARBA" id="ARBA00022723"/>
    </source>
</evidence>
<keyword evidence="3" id="KW-0479">Metal-binding</keyword>
<dbReference type="GO" id="GO:0016757">
    <property type="term" value="F:glycosyltransferase activity"/>
    <property type="evidence" value="ECO:0007669"/>
    <property type="project" value="UniProtKB-KW"/>
</dbReference>
<organism evidence="4 5">
    <name type="scientific">Ascidiaceihabitans donghaensis</name>
    <dbReference type="NCBI Taxonomy" id="1510460"/>
    <lineage>
        <taxon>Bacteria</taxon>
        <taxon>Pseudomonadati</taxon>
        <taxon>Pseudomonadota</taxon>
        <taxon>Alphaproteobacteria</taxon>
        <taxon>Rhodobacterales</taxon>
        <taxon>Paracoccaceae</taxon>
        <taxon>Ascidiaceihabitans</taxon>
    </lineage>
</organism>
<evidence type="ECO:0000256" key="1">
    <source>
        <dbReference type="ARBA" id="ARBA00022676"/>
    </source>
</evidence>
<gene>
    <name evidence="4" type="primary">gspA</name>
    <name evidence="4" type="ORF">ASD8599_04091</name>
</gene>
<dbReference type="Proteomes" id="UP000244880">
    <property type="component" value="Unassembled WGS sequence"/>
</dbReference>
<dbReference type="EMBL" id="OMOR01000005">
    <property type="protein sequence ID" value="SPH27625.1"/>
    <property type="molecule type" value="Genomic_DNA"/>
</dbReference>
<dbReference type="InterPro" id="IPR002495">
    <property type="entry name" value="Glyco_trans_8"/>
</dbReference>
<dbReference type="SUPFAM" id="SSF53448">
    <property type="entry name" value="Nucleotide-diphospho-sugar transferases"/>
    <property type="match status" value="1"/>
</dbReference>
<proteinExistence type="predicted"/>
<dbReference type="Pfam" id="PF01501">
    <property type="entry name" value="Glyco_transf_8"/>
    <property type="match status" value="1"/>
</dbReference>
<dbReference type="Gene3D" id="3.90.550.10">
    <property type="entry name" value="Spore Coat Polysaccharide Biosynthesis Protein SpsA, Chain A"/>
    <property type="match status" value="1"/>
</dbReference>
<dbReference type="PANTHER" id="PTHR13778:SF47">
    <property type="entry name" value="LIPOPOLYSACCHARIDE 1,3-GALACTOSYLTRANSFERASE"/>
    <property type="match status" value="1"/>
</dbReference>
<keyword evidence="5" id="KW-1185">Reference proteome</keyword>
<sequence length="275" mass="30863">MGRAFEGSYRSSSRAPSNATYNRFLLFDLLPSLDRLLYVDGDMIFHGDVCEIFDTDMGDAQIAAVPDYIMTRTLTGPTPTIDPDVPDLADYHRDVLGLSDAQIARYFNAGLMLLNMGAMDVAATGAALMKEAEAGRYLFRDQDILNVHFKDSLMVLDGRYNVFNTHADGYGRVPAPGFAAAMAARKDPFVTHYAAGNYKPWNAVPVPRAQYYWAAIAQTPFYAEVLKNLAPKQRRMTRDRQDEQRTWAVEKGQALAERFPALRPALVRVYRTFAR</sequence>
<keyword evidence="2" id="KW-0808">Transferase</keyword>
<dbReference type="InterPro" id="IPR050748">
    <property type="entry name" value="Glycosyltrans_8_dom-fam"/>
</dbReference>
<evidence type="ECO:0000313" key="5">
    <source>
        <dbReference type="Proteomes" id="UP000244880"/>
    </source>
</evidence>